<evidence type="ECO:0000313" key="2">
    <source>
        <dbReference type="Proteomes" id="UP000254040"/>
    </source>
</evidence>
<proteinExistence type="predicted"/>
<reference evidence="1 2" key="1">
    <citation type="submission" date="2018-06" db="EMBL/GenBank/DDBJ databases">
        <authorList>
            <consortium name="Pathogen Informatics"/>
            <person name="Doyle S."/>
        </authorList>
    </citation>
    <scope>NUCLEOTIDE SEQUENCE [LARGE SCALE GENOMIC DNA]</scope>
    <source>
        <strain evidence="1 2">NCTC12239</strain>
    </source>
</reference>
<evidence type="ECO:0000313" key="1">
    <source>
        <dbReference type="EMBL" id="STX63628.1"/>
    </source>
</evidence>
<sequence length="292" mass="33678">MYVINEYQLVNVASDVYLTNANLGAKIPHPKFAELLAELKECPHLECSEDFLIQLSQRYGFDINALKKVLVEQLNVLKPMLQQKIPLIYINCDVALIRTVLQETLSKHHHVQLVNEELFSYEKNSMVIYFRNNYSNQSFNSLYQNLDEDVYLVTAGVLHQLLIIDNLYVAGSGLPTHYSNLHQIMNYLNSSIPATKNNWLLLYRDMIKNSMAQFPDPEINSCQQAYIAYCLNQFIAQFTNLWQAPTPFDQVNCFWQADLNSFTIVSEAALHSPFAEQDMKLNLNQIKVRETA</sequence>
<dbReference type="RefSeq" id="WP_028384869.1">
    <property type="nucleotide sequence ID" value="NZ_CAAAJG010000020.1"/>
</dbReference>
<name>A0A378K1Z6_9GAMM</name>
<dbReference type="EMBL" id="UGOG01000001">
    <property type="protein sequence ID" value="STX63628.1"/>
    <property type="molecule type" value="Genomic_DNA"/>
</dbReference>
<dbReference type="OrthoDB" id="5634649at2"/>
<dbReference type="AlphaFoldDB" id="A0A378K1Z6"/>
<protein>
    <submittedName>
        <fullName evidence="1">Uncharacterized protein</fullName>
    </submittedName>
</protein>
<gene>
    <name evidence="1" type="ORF">NCTC12239_02576</name>
</gene>
<accession>A0A378K1Z6</accession>
<organism evidence="1 2">
    <name type="scientific">Legionella moravica</name>
    <dbReference type="NCBI Taxonomy" id="39962"/>
    <lineage>
        <taxon>Bacteria</taxon>
        <taxon>Pseudomonadati</taxon>
        <taxon>Pseudomonadota</taxon>
        <taxon>Gammaproteobacteria</taxon>
        <taxon>Legionellales</taxon>
        <taxon>Legionellaceae</taxon>
        <taxon>Legionella</taxon>
    </lineage>
</organism>
<dbReference type="STRING" id="39962.Lmor_3156"/>
<dbReference type="Proteomes" id="UP000254040">
    <property type="component" value="Unassembled WGS sequence"/>
</dbReference>